<organism evidence="6 7">
    <name type="scientific">Candidatus Kaiserbacteria bacterium RIFOXYD1_FULL_42_15</name>
    <dbReference type="NCBI Taxonomy" id="1798532"/>
    <lineage>
        <taxon>Bacteria</taxon>
        <taxon>Candidatus Kaiseribacteriota</taxon>
    </lineage>
</organism>
<evidence type="ECO:0000256" key="3">
    <source>
        <dbReference type="ARBA" id="ARBA00022801"/>
    </source>
</evidence>
<dbReference type="InterPro" id="IPR051319">
    <property type="entry name" value="Oligoribo/pAp-PDE_c-di-AMP_PDE"/>
</dbReference>
<evidence type="ECO:0000313" key="6">
    <source>
        <dbReference type="EMBL" id="OGG88367.1"/>
    </source>
</evidence>
<comment type="caution">
    <text evidence="6">The sequence shown here is derived from an EMBL/GenBank/DDBJ whole genome shotgun (WGS) entry which is preliminary data.</text>
</comment>
<evidence type="ECO:0000256" key="1">
    <source>
        <dbReference type="ARBA" id="ARBA00001936"/>
    </source>
</evidence>
<keyword evidence="4" id="KW-0464">Manganese</keyword>
<dbReference type="GO" id="GO:0005737">
    <property type="term" value="C:cytoplasm"/>
    <property type="evidence" value="ECO:0007669"/>
    <property type="project" value="InterPro"/>
</dbReference>
<proteinExistence type="predicted"/>
<dbReference type="SUPFAM" id="SSF64182">
    <property type="entry name" value="DHH phosphoesterases"/>
    <property type="match status" value="1"/>
</dbReference>
<gene>
    <name evidence="6" type="ORF">A2592_02590</name>
</gene>
<feature type="domain" description="DHHA2" evidence="5">
    <location>
        <begin position="180"/>
        <end position="306"/>
    </location>
</feature>
<dbReference type="NCBIfam" id="NF003877">
    <property type="entry name" value="PRK05427.1"/>
    <property type="match status" value="1"/>
</dbReference>
<keyword evidence="2" id="KW-0479">Metal-binding</keyword>
<dbReference type="InterPro" id="IPR001667">
    <property type="entry name" value="DDH_dom"/>
</dbReference>
<accession>A0A1F6FRA3</accession>
<dbReference type="InterPro" id="IPR038222">
    <property type="entry name" value="DHHA2_dom_sf"/>
</dbReference>
<name>A0A1F6FRA3_9BACT</name>
<comment type="cofactor">
    <cofactor evidence="1">
        <name>Mn(2+)</name>
        <dbReference type="ChEBI" id="CHEBI:29035"/>
    </cofactor>
</comment>
<dbReference type="PANTHER" id="PTHR47618">
    <property type="entry name" value="BIFUNCTIONAL OLIGORIBONUCLEASE AND PAP PHOSPHATASE NRNA"/>
    <property type="match status" value="1"/>
</dbReference>
<dbReference type="PANTHER" id="PTHR47618:SF2">
    <property type="entry name" value="CYCLIC-DI-AMP PHOSPHODIESTERASE GDPP"/>
    <property type="match status" value="1"/>
</dbReference>
<dbReference type="GO" id="GO:0046872">
    <property type="term" value="F:metal ion binding"/>
    <property type="evidence" value="ECO:0007669"/>
    <property type="project" value="UniProtKB-KW"/>
</dbReference>
<dbReference type="Proteomes" id="UP000179230">
    <property type="component" value="Unassembled WGS sequence"/>
</dbReference>
<evidence type="ECO:0000259" key="5">
    <source>
        <dbReference type="SMART" id="SM01131"/>
    </source>
</evidence>
<protein>
    <submittedName>
        <fullName evidence="6">Manganese-dependent inorganic pyrophosphatase</fullName>
    </submittedName>
</protein>
<evidence type="ECO:0000313" key="7">
    <source>
        <dbReference type="Proteomes" id="UP000179230"/>
    </source>
</evidence>
<reference evidence="6 7" key="1">
    <citation type="journal article" date="2016" name="Nat. Commun.">
        <title>Thousands of microbial genomes shed light on interconnected biogeochemical processes in an aquifer system.</title>
        <authorList>
            <person name="Anantharaman K."/>
            <person name="Brown C.T."/>
            <person name="Hug L.A."/>
            <person name="Sharon I."/>
            <person name="Castelle C.J."/>
            <person name="Probst A.J."/>
            <person name="Thomas B.C."/>
            <person name="Singh A."/>
            <person name="Wilkins M.J."/>
            <person name="Karaoz U."/>
            <person name="Brodie E.L."/>
            <person name="Williams K.H."/>
            <person name="Hubbard S.S."/>
            <person name="Banfield J.F."/>
        </authorList>
    </citation>
    <scope>NUCLEOTIDE SEQUENCE [LARGE SCALE GENOMIC DNA]</scope>
</reference>
<dbReference type="InterPro" id="IPR038763">
    <property type="entry name" value="DHH_sf"/>
</dbReference>
<evidence type="ECO:0000256" key="4">
    <source>
        <dbReference type="ARBA" id="ARBA00023211"/>
    </source>
</evidence>
<dbReference type="InterPro" id="IPR004097">
    <property type="entry name" value="DHHA2"/>
</dbReference>
<dbReference type="AlphaFoldDB" id="A0A1F6FRA3"/>
<dbReference type="SMART" id="SM01131">
    <property type="entry name" value="DHHA2"/>
    <property type="match status" value="1"/>
</dbReference>
<sequence length="306" mass="33671">MIKVFGHLSPDTDATCSAIIWSWYLNEHTTYDATPYVLGDLNTETAFVLNRWEVETPALLENLATGDQVVVVDTNNPQELPENINEMNLVQLLDHHKLVGGLETATPVEITMRSLACTATVLYDQMGPAISTIPNNIAGLILSCIISDTLEFRSPTTTPHDKDVAEKLAEKLGINITTYANEMFAAKSDISSFTDAGLIKMDSKKYDVGDKNFRVSVLETTTPETILARQDSIVEAIKTCVAEESDVDEVLFFIVDILKEEATVLTYNELTKQVIESSFGVTVEGDTEVLPGIVSRKKQILPALKL</sequence>
<keyword evidence="3" id="KW-0378">Hydrolase</keyword>
<dbReference type="GO" id="GO:0016462">
    <property type="term" value="F:pyrophosphatase activity"/>
    <property type="evidence" value="ECO:0007669"/>
    <property type="project" value="InterPro"/>
</dbReference>
<dbReference type="Pfam" id="PF02833">
    <property type="entry name" value="DHHA2"/>
    <property type="match status" value="1"/>
</dbReference>
<dbReference type="Gene3D" id="3.90.1640.10">
    <property type="entry name" value="inorganic pyrophosphatase (n-terminal core)"/>
    <property type="match status" value="1"/>
</dbReference>
<dbReference type="EMBL" id="MFMT01000022">
    <property type="protein sequence ID" value="OGG88367.1"/>
    <property type="molecule type" value="Genomic_DNA"/>
</dbReference>
<evidence type="ECO:0000256" key="2">
    <source>
        <dbReference type="ARBA" id="ARBA00022723"/>
    </source>
</evidence>
<dbReference type="Pfam" id="PF01368">
    <property type="entry name" value="DHH"/>
    <property type="match status" value="1"/>
</dbReference>
<dbReference type="Gene3D" id="3.10.310.20">
    <property type="entry name" value="DHHA2 domain"/>
    <property type="match status" value="1"/>
</dbReference>